<organism evidence="1 2">
    <name type="scientific">Trichinella pseudospiralis</name>
    <name type="common">Parasitic roundworm</name>
    <dbReference type="NCBI Taxonomy" id="6337"/>
    <lineage>
        <taxon>Eukaryota</taxon>
        <taxon>Metazoa</taxon>
        <taxon>Ecdysozoa</taxon>
        <taxon>Nematoda</taxon>
        <taxon>Enoplea</taxon>
        <taxon>Dorylaimia</taxon>
        <taxon>Trichinellida</taxon>
        <taxon>Trichinellidae</taxon>
        <taxon>Trichinella</taxon>
    </lineage>
</organism>
<keyword evidence="2" id="KW-1185">Reference proteome</keyword>
<evidence type="ECO:0000313" key="2">
    <source>
        <dbReference type="Proteomes" id="UP000054995"/>
    </source>
</evidence>
<reference evidence="1 2" key="1">
    <citation type="submission" date="2015-01" db="EMBL/GenBank/DDBJ databases">
        <title>Evolution of Trichinella species and genotypes.</title>
        <authorList>
            <person name="Korhonen P.K."/>
            <person name="Edoardo P."/>
            <person name="Giuseppe L.R."/>
            <person name="Gasser R.B."/>
        </authorList>
    </citation>
    <scope>NUCLEOTIDE SEQUENCE [LARGE SCALE GENOMIC DNA]</scope>
    <source>
        <strain evidence="1">ISS470</strain>
    </source>
</reference>
<dbReference type="Proteomes" id="UP000054995">
    <property type="component" value="Unassembled WGS sequence"/>
</dbReference>
<name>A0A0V1FVL1_TRIPS</name>
<dbReference type="AlphaFoldDB" id="A0A0V1FVL1"/>
<accession>A0A0V1FVL1</accession>
<feature type="non-terminal residue" evidence="1">
    <location>
        <position position="1"/>
    </location>
</feature>
<evidence type="ECO:0000313" key="1">
    <source>
        <dbReference type="EMBL" id="KRY90056.1"/>
    </source>
</evidence>
<gene>
    <name evidence="1" type="ORF">T4D_2854</name>
</gene>
<proteinExistence type="predicted"/>
<sequence>LKYLAIPEIKNTSNVYLLCHFPGRSSLDDFTHRSKITDCTATATVKLVQSHQKKTSLYAASQADNSQDR</sequence>
<comment type="caution">
    <text evidence="1">The sequence shown here is derived from an EMBL/GenBank/DDBJ whole genome shotgun (WGS) entry which is preliminary data.</text>
</comment>
<dbReference type="EMBL" id="JYDT01000025">
    <property type="protein sequence ID" value="KRY90056.1"/>
    <property type="molecule type" value="Genomic_DNA"/>
</dbReference>
<protein>
    <submittedName>
        <fullName evidence="1">Uncharacterized protein</fullName>
    </submittedName>
</protein>
<feature type="non-terminal residue" evidence="1">
    <location>
        <position position="69"/>
    </location>
</feature>